<evidence type="ECO:0008006" key="3">
    <source>
        <dbReference type="Google" id="ProtNLM"/>
    </source>
</evidence>
<evidence type="ECO:0000313" key="1">
    <source>
        <dbReference type="EMBL" id="TCP16406.1"/>
    </source>
</evidence>
<accession>A0A4V2SJP5</accession>
<organism evidence="1 2">
    <name type="scientific">Simplicispira metamorpha</name>
    <dbReference type="NCBI Taxonomy" id="80881"/>
    <lineage>
        <taxon>Bacteria</taxon>
        <taxon>Pseudomonadati</taxon>
        <taxon>Pseudomonadota</taxon>
        <taxon>Betaproteobacteria</taxon>
        <taxon>Burkholderiales</taxon>
        <taxon>Comamonadaceae</taxon>
        <taxon>Simplicispira</taxon>
    </lineage>
</organism>
<dbReference type="Proteomes" id="UP000295182">
    <property type="component" value="Unassembled WGS sequence"/>
</dbReference>
<dbReference type="EMBL" id="SLXH01000018">
    <property type="protein sequence ID" value="TCP16406.1"/>
    <property type="molecule type" value="Genomic_DNA"/>
</dbReference>
<dbReference type="PROSITE" id="PS51257">
    <property type="entry name" value="PROKAR_LIPOPROTEIN"/>
    <property type="match status" value="1"/>
</dbReference>
<keyword evidence="2" id="KW-1185">Reference proteome</keyword>
<name>A0A4V2SJP5_9BURK</name>
<proteinExistence type="predicted"/>
<protein>
    <recommendedName>
        <fullName evidence="3">Lipoprotein</fullName>
    </recommendedName>
</protein>
<reference evidence="1 2" key="1">
    <citation type="submission" date="2019-03" db="EMBL/GenBank/DDBJ databases">
        <title>Genomic Encyclopedia of Type Strains, Phase IV (KMG-IV): sequencing the most valuable type-strain genomes for metagenomic binning, comparative biology and taxonomic classification.</title>
        <authorList>
            <person name="Goeker M."/>
        </authorList>
    </citation>
    <scope>NUCLEOTIDE SEQUENCE [LARGE SCALE GENOMIC DNA]</scope>
    <source>
        <strain evidence="1 2">DSM 1837</strain>
    </source>
</reference>
<evidence type="ECO:0000313" key="2">
    <source>
        <dbReference type="Proteomes" id="UP000295182"/>
    </source>
</evidence>
<comment type="caution">
    <text evidence="1">The sequence shown here is derived from an EMBL/GenBank/DDBJ whole genome shotgun (WGS) entry which is preliminary data.</text>
</comment>
<sequence>MQYPQKNLSIAVGAALLATLSGCGGGSDNAGEGPGPEPVLVTLNGTVAVNQAIQNALVCMDLNANSACDAGEPASARTGADGAYSLTYDTSKVTAAQAASASLIAAMVPGAPTEPGTTLDAAQPGQAATTSAYVLRQAPGKSGPINPLTTLVAAGIAAGMTESAARANVSIQLGIEAAKIDNYQDDETSTATPVADNARTMARTTALALERGATLEVADQMAAQTASPGDLVSLSYTDASNYGFRTSHTLTKPAGTAGTLYEDQRTRFTGGVNVDRLATLYPLIYLTSTGWKRCDSTTAHTGTLGNPSRSNYCNAALSVAFSLRQSIADQPMSGVLQAMQSAATSNTINNDAPNDSLLAAVGSAAFPAGAGTRLRAAMDINRPIFITNTNTDARPQSEATTLEQLIVAKPAAKVVLATAAGSLTLGVSTSSLRNLRVAFTGTTSPTSGTVQFYDCELNAAATVASNCAATDTGSYAIETVNGARVMRFAGHAPTPASPQENLYAEVKGTATGDYVFRARQSKPAQMLATSDANRLNNTAWAALKSTLGI</sequence>
<dbReference type="AlphaFoldDB" id="A0A4V2SJP5"/>
<gene>
    <name evidence="1" type="ORF">EV674_11821</name>
</gene>